<dbReference type="InterPro" id="IPR021109">
    <property type="entry name" value="Peptidase_aspartic_dom_sf"/>
</dbReference>
<keyword evidence="3" id="KW-1185">Reference proteome</keyword>
<dbReference type="AlphaFoldDB" id="A0A4Y5Z364"/>
<proteinExistence type="predicted"/>
<organism evidence="2 3">
    <name type="scientific">Luteibacter pinisoli</name>
    <dbReference type="NCBI Taxonomy" id="2589080"/>
    <lineage>
        <taxon>Bacteria</taxon>
        <taxon>Pseudomonadati</taxon>
        <taxon>Pseudomonadota</taxon>
        <taxon>Gammaproteobacteria</taxon>
        <taxon>Lysobacterales</taxon>
        <taxon>Rhodanobacteraceae</taxon>
        <taxon>Luteibacter</taxon>
    </lineage>
</organism>
<keyword evidence="1" id="KW-0732">Signal</keyword>
<name>A0A4Y5Z364_9GAMM</name>
<dbReference type="RefSeq" id="WP_139982857.1">
    <property type="nucleotide sequence ID" value="NZ_CP041046.1"/>
</dbReference>
<gene>
    <name evidence="2" type="ORF">FIV34_11530</name>
</gene>
<accession>A0A4Y5Z364</accession>
<evidence type="ECO:0000313" key="3">
    <source>
        <dbReference type="Proteomes" id="UP000316093"/>
    </source>
</evidence>
<dbReference type="Pfam" id="PF13650">
    <property type="entry name" value="Asp_protease_2"/>
    <property type="match status" value="1"/>
</dbReference>
<dbReference type="EMBL" id="CP041046">
    <property type="protein sequence ID" value="QDE39792.1"/>
    <property type="molecule type" value="Genomic_DNA"/>
</dbReference>
<feature type="signal peptide" evidence="1">
    <location>
        <begin position="1"/>
        <end position="32"/>
    </location>
</feature>
<dbReference type="Gene3D" id="2.40.70.10">
    <property type="entry name" value="Acid Proteases"/>
    <property type="match status" value="2"/>
</dbReference>
<feature type="chain" id="PRO_5021311936" description="Peptidase A2 domain-containing protein" evidence="1">
    <location>
        <begin position="33"/>
        <end position="424"/>
    </location>
</feature>
<sequence>MQGNATHVTQARLKQAMVAVLIALASNGSVRAEDTAPPLTETALRDAVRAADASGLLGAFQHPANDASRALAAMGLDRVTWQLDHSSATARTCAKALASTQAVTAFFCAKFEAGNLRLKGRYADASRLDAAAATTFASVASSDIPFQAFMRDNALYAAMPPISAEHAGDVTVPVRFDAAHAFSLDATVNGQAIALGLDTGSATTLSRATAKRLGVRVVIADHGKAVGLLGKSSPQSLGIIDELKLGSAVVRHLPVEVVDEGRDVVGNDALMQLGRFRLTRDTLTFPSSSDALSSCQEPMLVSTAAFGGGTLLVKPLRINGQDRLALIDTGDSFVLTGSASAAAQAPGGHHRRIMTRDLTRADQAVDTVSGHATVTLGGRDQSVDFPIYPTANLPYPYILGGGAMSDVALEVDFDNAHVCLTQRS</sequence>
<dbReference type="Proteomes" id="UP000316093">
    <property type="component" value="Chromosome"/>
</dbReference>
<dbReference type="OrthoDB" id="5935552at2"/>
<reference evidence="2 3" key="1">
    <citation type="submission" date="2019-06" db="EMBL/GenBank/DDBJ databases">
        <title>A complete genome sequence for Luteibacter pinisoli MAH-14.</title>
        <authorList>
            <person name="Baltrus D.A."/>
        </authorList>
    </citation>
    <scope>NUCLEOTIDE SEQUENCE [LARGE SCALE GENOMIC DNA]</scope>
    <source>
        <strain evidence="2 3">MAH-14</strain>
    </source>
</reference>
<dbReference type="KEGG" id="lpy:FIV34_11530"/>
<evidence type="ECO:0000256" key="1">
    <source>
        <dbReference type="SAM" id="SignalP"/>
    </source>
</evidence>
<evidence type="ECO:0000313" key="2">
    <source>
        <dbReference type="EMBL" id="QDE39792.1"/>
    </source>
</evidence>
<evidence type="ECO:0008006" key="4">
    <source>
        <dbReference type="Google" id="ProtNLM"/>
    </source>
</evidence>
<dbReference type="SUPFAM" id="SSF50630">
    <property type="entry name" value="Acid proteases"/>
    <property type="match status" value="1"/>
</dbReference>
<protein>
    <recommendedName>
        <fullName evidence="4">Peptidase A2 domain-containing protein</fullName>
    </recommendedName>
</protein>